<evidence type="ECO:0000256" key="3">
    <source>
        <dbReference type="ARBA" id="ARBA00007725"/>
    </source>
</evidence>
<keyword evidence="7 9" id="KW-0472">Membrane</keyword>
<comment type="function">
    <text evidence="1">Part of the ABC transporter complex LptBFG involved in the translocation of lipopolysaccharide (LPS) from the inner membrane to the outer membrane.</text>
</comment>
<dbReference type="OrthoDB" id="9776227at2"/>
<feature type="transmembrane region" description="Helical" evidence="9">
    <location>
        <begin position="101"/>
        <end position="121"/>
    </location>
</feature>
<organism evidence="10 11">
    <name type="scientific">BD1-7 clade bacterium</name>
    <dbReference type="NCBI Taxonomy" id="2029982"/>
    <lineage>
        <taxon>Bacteria</taxon>
        <taxon>Pseudomonadati</taxon>
        <taxon>Pseudomonadota</taxon>
        <taxon>Gammaproteobacteria</taxon>
        <taxon>Cellvibrionales</taxon>
        <taxon>Spongiibacteraceae</taxon>
        <taxon>BD1-7 clade</taxon>
    </lineage>
</organism>
<evidence type="ECO:0000256" key="9">
    <source>
        <dbReference type="SAM" id="Phobius"/>
    </source>
</evidence>
<evidence type="ECO:0000313" key="10">
    <source>
        <dbReference type="EMBL" id="CAA0125377.1"/>
    </source>
</evidence>
<feature type="transmembrane region" description="Helical" evidence="9">
    <location>
        <begin position="277"/>
        <end position="295"/>
    </location>
</feature>
<reference evidence="10 11" key="1">
    <citation type="submission" date="2019-11" db="EMBL/GenBank/DDBJ databases">
        <authorList>
            <person name="Holert J."/>
        </authorList>
    </citation>
    <scope>NUCLEOTIDE SEQUENCE [LARGE SCALE GENOMIC DNA]</scope>
    <source>
        <strain evidence="10">SB11_3</strain>
    </source>
</reference>
<evidence type="ECO:0000256" key="8">
    <source>
        <dbReference type="ARBA" id="ARBA00026081"/>
    </source>
</evidence>
<keyword evidence="11" id="KW-1185">Reference proteome</keyword>
<proteinExistence type="inferred from homology"/>
<evidence type="ECO:0000256" key="6">
    <source>
        <dbReference type="ARBA" id="ARBA00022989"/>
    </source>
</evidence>
<dbReference type="PANTHER" id="PTHR33529">
    <property type="entry name" value="SLR0882 PROTEIN-RELATED"/>
    <property type="match status" value="1"/>
</dbReference>
<dbReference type="AlphaFoldDB" id="A0A5S9R0H0"/>
<dbReference type="GO" id="GO:0055085">
    <property type="term" value="P:transmembrane transport"/>
    <property type="evidence" value="ECO:0007669"/>
    <property type="project" value="InterPro"/>
</dbReference>
<feature type="transmembrane region" description="Helical" evidence="9">
    <location>
        <begin position="307"/>
        <end position="324"/>
    </location>
</feature>
<sequence length="358" mass="39778">MKIISRYVSRSVAAATFVVLVAVVGLDFVFRLVGDLDNMKGSYTFGKVFVYTLMETPLQLYSLMPLAAMIGCLVGLGSLAGSSELIVIRATGVSTLRLTWLALKPALAFLLMTMAIGEYVAPAAEEYGNSVRATARAGQKQIDLRSVFWVRDGNNFIFVRVVRPDGEMHGVNIFEFDDDQSLTMIRRANKATYEDGQWLLKNVRITDLKNVDGLPVEIGSHQQKQMMWKSDLQPALLSIAAAKPTDLQMQQLWTYISYLDDQSLNSVVYQLAFWEKVFYPLVMVSLVLIGIAFVFGPLRQVTMGYRIFWGVLVGVLVKTLQNALGPVSIVFGFSPVMAMAVPAFVCMGIGFILLRRVR</sequence>
<comment type="similarity">
    <text evidence="3">Belongs to the LptF/LptG family.</text>
</comment>
<accession>A0A5S9R0H0</accession>
<feature type="transmembrane region" description="Helical" evidence="9">
    <location>
        <begin position="12"/>
        <end position="33"/>
    </location>
</feature>
<evidence type="ECO:0000256" key="2">
    <source>
        <dbReference type="ARBA" id="ARBA00004651"/>
    </source>
</evidence>
<dbReference type="NCBIfam" id="TIGR04408">
    <property type="entry name" value="LptG_lptG"/>
    <property type="match status" value="1"/>
</dbReference>
<dbReference type="PANTHER" id="PTHR33529:SF2">
    <property type="entry name" value="LIPOPOLYSACCHARIDE EXPORT SYSTEM PERMEASE PROTEIN LPTG"/>
    <property type="match status" value="1"/>
</dbReference>
<evidence type="ECO:0000256" key="5">
    <source>
        <dbReference type="ARBA" id="ARBA00022692"/>
    </source>
</evidence>
<keyword evidence="6 9" id="KW-1133">Transmembrane helix</keyword>
<dbReference type="GO" id="GO:0043190">
    <property type="term" value="C:ATP-binding cassette (ABC) transporter complex"/>
    <property type="evidence" value="ECO:0007669"/>
    <property type="project" value="InterPro"/>
</dbReference>
<feature type="transmembrane region" description="Helical" evidence="9">
    <location>
        <begin position="330"/>
        <end position="354"/>
    </location>
</feature>
<keyword evidence="5 9" id="KW-0812">Transmembrane</keyword>
<keyword evidence="4" id="KW-1003">Cell membrane</keyword>
<comment type="subunit">
    <text evidence="8">Component of the lipopolysaccharide transport and assembly complex. The LptBFG transporter is composed of two ATP-binding proteins (LptB) and two transmembrane proteins (LptF and LptG).</text>
</comment>
<evidence type="ECO:0000256" key="7">
    <source>
        <dbReference type="ARBA" id="ARBA00023136"/>
    </source>
</evidence>
<name>A0A5S9R0H0_9GAMM</name>
<gene>
    <name evidence="10" type="primary">lptG</name>
    <name evidence="10" type="ORF">OPDIPICF_03459</name>
</gene>
<feature type="transmembrane region" description="Helical" evidence="9">
    <location>
        <begin position="60"/>
        <end position="80"/>
    </location>
</feature>
<dbReference type="Proteomes" id="UP000441399">
    <property type="component" value="Unassembled WGS sequence"/>
</dbReference>
<evidence type="ECO:0000313" key="11">
    <source>
        <dbReference type="Proteomes" id="UP000441399"/>
    </source>
</evidence>
<protein>
    <submittedName>
        <fullName evidence="10">Lipopolysaccharide export system permease protein LptG</fullName>
    </submittedName>
</protein>
<evidence type="ECO:0000256" key="4">
    <source>
        <dbReference type="ARBA" id="ARBA00022475"/>
    </source>
</evidence>
<dbReference type="GO" id="GO:0015920">
    <property type="term" value="P:lipopolysaccharide transport"/>
    <property type="evidence" value="ECO:0007669"/>
    <property type="project" value="TreeGrafter"/>
</dbReference>
<dbReference type="EMBL" id="CACSIO010000061">
    <property type="protein sequence ID" value="CAA0125377.1"/>
    <property type="molecule type" value="Genomic_DNA"/>
</dbReference>
<comment type="subcellular location">
    <subcellularLocation>
        <location evidence="2">Cell membrane</location>
        <topology evidence="2">Multi-pass membrane protein</topology>
    </subcellularLocation>
</comment>
<dbReference type="Pfam" id="PF03739">
    <property type="entry name" value="LptF_LptG"/>
    <property type="match status" value="1"/>
</dbReference>
<dbReference type="InterPro" id="IPR030923">
    <property type="entry name" value="LptG"/>
</dbReference>
<dbReference type="InterPro" id="IPR005495">
    <property type="entry name" value="LptG/LptF_permease"/>
</dbReference>
<evidence type="ECO:0000256" key="1">
    <source>
        <dbReference type="ARBA" id="ARBA00002265"/>
    </source>
</evidence>